<reference evidence="3" key="1">
    <citation type="submission" date="2018-02" db="EMBL/GenBank/DDBJ databases">
        <authorList>
            <person name="Moore K."/>
            <person name="Momper L."/>
        </authorList>
    </citation>
    <scope>NUCLEOTIDE SEQUENCE [LARGE SCALE GENOMIC DNA]</scope>
    <source>
        <strain evidence="3">ULC18</strain>
    </source>
</reference>
<proteinExistence type="predicted"/>
<dbReference type="OrthoDB" id="502358at2"/>
<gene>
    <name evidence="2" type="ORF">C7B82_17380</name>
</gene>
<protein>
    <submittedName>
        <fullName evidence="2">Uncharacterized protein</fullName>
    </submittedName>
</protein>
<evidence type="ECO:0000256" key="1">
    <source>
        <dbReference type="SAM" id="MobiDB-lite"/>
    </source>
</evidence>
<keyword evidence="3" id="KW-1185">Reference proteome</keyword>
<name>A0A2T1E3C3_9CYAN</name>
<dbReference type="AlphaFoldDB" id="A0A2T1E3C3"/>
<evidence type="ECO:0000313" key="2">
    <source>
        <dbReference type="EMBL" id="PSB27238.1"/>
    </source>
</evidence>
<sequence length="428" mass="45742">MVKRLLPGGATRNLRRSLSRRQPLQRYWLIGTTAIALSVMVATPLRAATTTKIAGFFGLPIPNLPIPGGSVEDLLKGAVVDQAVKALGSTLKDDAPIESSSQATFPTVNQLPGTAFKPKAMPTTLMAQLRNATDGAVALQPGDYRIPVNVFCMKVSAHSPAGHRYLLAPLKGKWADIIVALNARSAGTTIPHPQLQVLSWNLQAGMKYEELATEQRAIVDQLLPDYKPRLSRSFYEQIESTWSQLSGTVPGLPSMDSALGRLGDVGSAIVTLRQTRDTLLRYGNNFEALSNALVLPGQANTPSDGANTPWSQISPRVYARLMTKGTYADPGELQIRVTVEAPVGLRDRHLVATTDLAGLNLAGLDLAAMPVKVPLAGLVGDPQDSSVQPLSMSPKPEDKDEDESGSGSLQIQERGFSGPQPPAPLNQV</sequence>
<accession>A0A2T1E3C3</accession>
<organism evidence="2 3">
    <name type="scientific">Stenomitos frigidus ULC18</name>
    <dbReference type="NCBI Taxonomy" id="2107698"/>
    <lineage>
        <taxon>Bacteria</taxon>
        <taxon>Bacillati</taxon>
        <taxon>Cyanobacteriota</taxon>
        <taxon>Cyanophyceae</taxon>
        <taxon>Leptolyngbyales</taxon>
        <taxon>Leptolyngbyaceae</taxon>
        <taxon>Stenomitos</taxon>
    </lineage>
</organism>
<comment type="caution">
    <text evidence="2">The sequence shown here is derived from an EMBL/GenBank/DDBJ whole genome shotgun (WGS) entry which is preliminary data.</text>
</comment>
<evidence type="ECO:0000313" key="3">
    <source>
        <dbReference type="Proteomes" id="UP000239576"/>
    </source>
</evidence>
<dbReference type="Proteomes" id="UP000239576">
    <property type="component" value="Unassembled WGS sequence"/>
</dbReference>
<dbReference type="RefSeq" id="WP_106257539.1">
    <property type="nucleotide sequence ID" value="NZ_CAWNSW010000129.1"/>
</dbReference>
<reference evidence="2 3" key="2">
    <citation type="submission" date="2018-03" db="EMBL/GenBank/DDBJ databases">
        <title>The ancient ancestry and fast evolution of plastids.</title>
        <authorList>
            <person name="Moore K.R."/>
            <person name="Magnabosco C."/>
            <person name="Momper L."/>
            <person name="Gold D.A."/>
            <person name="Bosak T."/>
            <person name="Fournier G.P."/>
        </authorList>
    </citation>
    <scope>NUCLEOTIDE SEQUENCE [LARGE SCALE GENOMIC DNA]</scope>
    <source>
        <strain evidence="2 3">ULC18</strain>
    </source>
</reference>
<feature type="compositionally biased region" description="Pro residues" evidence="1">
    <location>
        <begin position="419"/>
        <end position="428"/>
    </location>
</feature>
<feature type="region of interest" description="Disordered" evidence="1">
    <location>
        <begin position="379"/>
        <end position="428"/>
    </location>
</feature>
<dbReference type="EMBL" id="PVWK01000097">
    <property type="protein sequence ID" value="PSB27238.1"/>
    <property type="molecule type" value="Genomic_DNA"/>
</dbReference>